<accession>F4L0K9</accession>
<dbReference type="Gene3D" id="3.40.50.1820">
    <property type="entry name" value="alpha/beta hydrolase"/>
    <property type="match status" value="1"/>
</dbReference>
<sequence>MSQFFTTKIAEFAGLHFITVKSNALHRRADITVFTPHIDPLPAGLPLVILLHGVYGSHWDWAVKGQAHATAQRLIDTGQIKPMILAMPSDGLYGDGSGYVPHQDANYEQWIVEDVLQVLKEQFPVLNAQLPIFIAGLSMGGFGALRLGAKYPQAFKAFSGLSSITHFDQLSQFVSSFDTLKNDAIEQDGVLDWLVKNRDHLPPFRFDCGSDDILIDANRQLHAALVAQKIPHIYEEFPGIHEWAYWEKNLEHTLRFFNQFIG</sequence>
<dbReference type="KEGG" id="hhy:Halhy_0612"/>
<organism evidence="1 2">
    <name type="scientific">Haliscomenobacter hydrossis (strain ATCC 27775 / DSM 1100 / LMG 10767 / O)</name>
    <dbReference type="NCBI Taxonomy" id="760192"/>
    <lineage>
        <taxon>Bacteria</taxon>
        <taxon>Pseudomonadati</taxon>
        <taxon>Bacteroidota</taxon>
        <taxon>Saprospiria</taxon>
        <taxon>Saprospirales</taxon>
        <taxon>Haliscomenobacteraceae</taxon>
        <taxon>Haliscomenobacter</taxon>
    </lineage>
</organism>
<dbReference type="RefSeq" id="WP_013763085.1">
    <property type="nucleotide sequence ID" value="NC_015510.1"/>
</dbReference>
<dbReference type="AlphaFoldDB" id="F4L0K9"/>
<dbReference type="OrthoDB" id="9803578at2"/>
<dbReference type="InterPro" id="IPR000801">
    <property type="entry name" value="Esterase-like"/>
</dbReference>
<name>F4L0K9_HALH1</name>
<evidence type="ECO:0000313" key="1">
    <source>
        <dbReference type="EMBL" id="AEE48521.1"/>
    </source>
</evidence>
<dbReference type="EMBL" id="CP002691">
    <property type="protein sequence ID" value="AEE48521.1"/>
    <property type="molecule type" value="Genomic_DNA"/>
</dbReference>
<reference key="2">
    <citation type="submission" date="2011-04" db="EMBL/GenBank/DDBJ databases">
        <title>Complete sequence of chromosome of Haliscomenobacter hydrossis DSM 1100.</title>
        <authorList>
            <consortium name="US DOE Joint Genome Institute (JGI-PGF)"/>
            <person name="Lucas S."/>
            <person name="Han J."/>
            <person name="Lapidus A."/>
            <person name="Bruce D."/>
            <person name="Goodwin L."/>
            <person name="Pitluck S."/>
            <person name="Peters L."/>
            <person name="Kyrpides N."/>
            <person name="Mavromatis K."/>
            <person name="Ivanova N."/>
            <person name="Ovchinnikova G."/>
            <person name="Pagani I."/>
            <person name="Daligault H."/>
            <person name="Detter J.C."/>
            <person name="Han C."/>
            <person name="Land M."/>
            <person name="Hauser L."/>
            <person name="Markowitz V."/>
            <person name="Cheng J.-F."/>
            <person name="Hugenholtz P."/>
            <person name="Woyke T."/>
            <person name="Wu D."/>
            <person name="Verbarg S."/>
            <person name="Frueling A."/>
            <person name="Brambilla E."/>
            <person name="Klenk H.-P."/>
            <person name="Eisen J.A."/>
        </authorList>
    </citation>
    <scope>NUCLEOTIDE SEQUENCE</scope>
    <source>
        <strain>DSM 1100</strain>
    </source>
</reference>
<dbReference type="SUPFAM" id="SSF53474">
    <property type="entry name" value="alpha/beta-Hydrolases"/>
    <property type="match status" value="1"/>
</dbReference>
<dbReference type="Proteomes" id="UP000008461">
    <property type="component" value="Chromosome"/>
</dbReference>
<dbReference type="Pfam" id="PF00756">
    <property type="entry name" value="Esterase"/>
    <property type="match status" value="1"/>
</dbReference>
<dbReference type="PANTHER" id="PTHR48098:SF1">
    <property type="entry name" value="DIACYLGLYCEROL ACYLTRANSFERASE_MYCOLYLTRANSFERASE AG85A"/>
    <property type="match status" value="1"/>
</dbReference>
<proteinExistence type="predicted"/>
<reference evidence="1 2" key="1">
    <citation type="journal article" date="2011" name="Stand. Genomic Sci.">
        <title>Complete genome sequence of Haliscomenobacter hydrossis type strain (O).</title>
        <authorList>
            <consortium name="US DOE Joint Genome Institute (JGI-PGF)"/>
            <person name="Daligault H."/>
            <person name="Lapidus A."/>
            <person name="Zeytun A."/>
            <person name="Nolan M."/>
            <person name="Lucas S."/>
            <person name="Del Rio T.G."/>
            <person name="Tice H."/>
            <person name="Cheng J.F."/>
            <person name="Tapia R."/>
            <person name="Han C."/>
            <person name="Goodwin L."/>
            <person name="Pitluck S."/>
            <person name="Liolios K."/>
            <person name="Pagani I."/>
            <person name="Ivanova N."/>
            <person name="Huntemann M."/>
            <person name="Mavromatis K."/>
            <person name="Mikhailova N."/>
            <person name="Pati A."/>
            <person name="Chen A."/>
            <person name="Palaniappan K."/>
            <person name="Land M."/>
            <person name="Hauser L."/>
            <person name="Brambilla E.M."/>
            <person name="Rohde M."/>
            <person name="Verbarg S."/>
            <person name="Goker M."/>
            <person name="Bristow J."/>
            <person name="Eisen J.A."/>
            <person name="Markowitz V."/>
            <person name="Hugenholtz P."/>
            <person name="Kyrpides N.C."/>
            <person name="Klenk H.P."/>
            <person name="Woyke T."/>
        </authorList>
    </citation>
    <scope>NUCLEOTIDE SEQUENCE [LARGE SCALE GENOMIC DNA]</scope>
    <source>
        <strain evidence="2">ATCC 27775 / DSM 1100 / LMG 10767 / O</strain>
    </source>
</reference>
<dbReference type="eggNOG" id="COG0627">
    <property type="taxonomic scope" value="Bacteria"/>
</dbReference>
<keyword evidence="2" id="KW-1185">Reference proteome</keyword>
<dbReference type="PANTHER" id="PTHR48098">
    <property type="entry name" value="ENTEROCHELIN ESTERASE-RELATED"/>
    <property type="match status" value="1"/>
</dbReference>
<evidence type="ECO:0000313" key="2">
    <source>
        <dbReference type="Proteomes" id="UP000008461"/>
    </source>
</evidence>
<dbReference type="GO" id="GO:0016747">
    <property type="term" value="F:acyltransferase activity, transferring groups other than amino-acyl groups"/>
    <property type="evidence" value="ECO:0007669"/>
    <property type="project" value="TreeGrafter"/>
</dbReference>
<protein>
    <submittedName>
        <fullName evidence="1">Esterase</fullName>
    </submittedName>
</protein>
<dbReference type="InterPro" id="IPR029058">
    <property type="entry name" value="AB_hydrolase_fold"/>
</dbReference>
<dbReference type="STRING" id="760192.Halhy_0612"/>
<dbReference type="InterPro" id="IPR050583">
    <property type="entry name" value="Mycobacterial_A85_antigen"/>
</dbReference>
<gene>
    <name evidence="1" type="ordered locus">Halhy_0612</name>
</gene>
<dbReference type="HOGENOM" id="CLU_037618_3_0_10"/>